<keyword evidence="2" id="KW-1185">Reference proteome</keyword>
<protein>
    <submittedName>
        <fullName evidence="1">Uncharacterized protein</fullName>
    </submittedName>
</protein>
<reference evidence="1" key="1">
    <citation type="journal article" date="2020" name="Ecol. Evol.">
        <title>Genome structure and content of the rice root-knot nematode (Meloidogyne graminicola).</title>
        <authorList>
            <person name="Phan N.T."/>
            <person name="Danchin E.G.J."/>
            <person name="Klopp C."/>
            <person name="Perfus-Barbeoch L."/>
            <person name="Kozlowski D.K."/>
            <person name="Koutsovoulos G.D."/>
            <person name="Lopez-Roques C."/>
            <person name="Bouchez O."/>
            <person name="Zahm M."/>
            <person name="Besnard G."/>
            <person name="Bellafiore S."/>
        </authorList>
    </citation>
    <scope>NUCLEOTIDE SEQUENCE</scope>
    <source>
        <strain evidence="1">VN-18</strain>
    </source>
</reference>
<dbReference type="EMBL" id="JABEBT010000068">
    <property type="protein sequence ID" value="KAF7633882.1"/>
    <property type="molecule type" value="Genomic_DNA"/>
</dbReference>
<name>A0A8S9ZKH6_9BILA</name>
<accession>A0A8S9ZKH6</accession>
<organism evidence="1 2">
    <name type="scientific">Meloidogyne graminicola</name>
    <dbReference type="NCBI Taxonomy" id="189291"/>
    <lineage>
        <taxon>Eukaryota</taxon>
        <taxon>Metazoa</taxon>
        <taxon>Ecdysozoa</taxon>
        <taxon>Nematoda</taxon>
        <taxon>Chromadorea</taxon>
        <taxon>Rhabditida</taxon>
        <taxon>Tylenchina</taxon>
        <taxon>Tylenchomorpha</taxon>
        <taxon>Tylenchoidea</taxon>
        <taxon>Meloidogynidae</taxon>
        <taxon>Meloidogyninae</taxon>
        <taxon>Meloidogyne</taxon>
    </lineage>
</organism>
<dbReference type="Proteomes" id="UP000605970">
    <property type="component" value="Unassembled WGS sequence"/>
</dbReference>
<sequence>MGQKRETTNLLNINYKTNIPNTNNRLFIPQIFFIYNNLEKNIIYLLFSIQQQQQQQYLFH</sequence>
<gene>
    <name evidence="1" type="ORF">Mgra_00006744</name>
</gene>
<dbReference type="AlphaFoldDB" id="A0A8S9ZKH6"/>
<evidence type="ECO:0000313" key="1">
    <source>
        <dbReference type="EMBL" id="KAF7633882.1"/>
    </source>
</evidence>
<evidence type="ECO:0000313" key="2">
    <source>
        <dbReference type="Proteomes" id="UP000605970"/>
    </source>
</evidence>
<comment type="caution">
    <text evidence="1">The sequence shown here is derived from an EMBL/GenBank/DDBJ whole genome shotgun (WGS) entry which is preliminary data.</text>
</comment>
<proteinExistence type="predicted"/>